<organism evidence="2 3">
    <name type="scientific">Leersia perrieri</name>
    <dbReference type="NCBI Taxonomy" id="77586"/>
    <lineage>
        <taxon>Eukaryota</taxon>
        <taxon>Viridiplantae</taxon>
        <taxon>Streptophyta</taxon>
        <taxon>Embryophyta</taxon>
        <taxon>Tracheophyta</taxon>
        <taxon>Spermatophyta</taxon>
        <taxon>Magnoliopsida</taxon>
        <taxon>Liliopsida</taxon>
        <taxon>Poales</taxon>
        <taxon>Poaceae</taxon>
        <taxon>BOP clade</taxon>
        <taxon>Oryzoideae</taxon>
        <taxon>Oryzeae</taxon>
        <taxon>Oryzinae</taxon>
        <taxon>Leersia</taxon>
    </lineage>
</organism>
<reference evidence="2" key="3">
    <citation type="submission" date="2015-04" db="UniProtKB">
        <authorList>
            <consortium name="EnsemblPlants"/>
        </authorList>
    </citation>
    <scope>IDENTIFICATION</scope>
</reference>
<dbReference type="Proteomes" id="UP000032180">
    <property type="component" value="Chromosome 4"/>
</dbReference>
<dbReference type="Gramene" id="LPERR04G12360.1">
    <property type="protein sequence ID" value="LPERR04G12360.1"/>
    <property type="gene ID" value="LPERR04G12360"/>
</dbReference>
<sequence>MGELQQLTIVALMLRELAVSGCFNVIAPIADISAPVLEKLQWIDFFSSSSSDWVSSLQLNRTTPDAKISTRTTFVQVSNLNFGGKSPSSSTSSCLR</sequence>
<feature type="chain" id="PRO_5002348280" description="Secreted protein" evidence="1">
    <location>
        <begin position="23"/>
        <end position="96"/>
    </location>
</feature>
<evidence type="ECO:0000313" key="3">
    <source>
        <dbReference type="Proteomes" id="UP000032180"/>
    </source>
</evidence>
<dbReference type="AlphaFoldDB" id="A0A0D9W631"/>
<proteinExistence type="predicted"/>
<reference evidence="3" key="2">
    <citation type="submission" date="2013-12" db="EMBL/GenBank/DDBJ databases">
        <authorList>
            <person name="Yu Y."/>
            <person name="Lee S."/>
            <person name="de Baynast K."/>
            <person name="Wissotski M."/>
            <person name="Liu L."/>
            <person name="Talag J."/>
            <person name="Goicoechea J."/>
            <person name="Angelova A."/>
            <person name="Jetty R."/>
            <person name="Kudrna D."/>
            <person name="Golser W."/>
            <person name="Rivera L."/>
            <person name="Zhang J."/>
            <person name="Wing R."/>
        </authorList>
    </citation>
    <scope>NUCLEOTIDE SEQUENCE</scope>
</reference>
<reference evidence="2 3" key="1">
    <citation type="submission" date="2012-08" db="EMBL/GenBank/DDBJ databases">
        <title>Oryza genome evolution.</title>
        <authorList>
            <person name="Wing R.A."/>
        </authorList>
    </citation>
    <scope>NUCLEOTIDE SEQUENCE</scope>
</reference>
<evidence type="ECO:0008006" key="4">
    <source>
        <dbReference type="Google" id="ProtNLM"/>
    </source>
</evidence>
<keyword evidence="1" id="KW-0732">Signal</keyword>
<feature type="signal peptide" evidence="1">
    <location>
        <begin position="1"/>
        <end position="22"/>
    </location>
</feature>
<dbReference type="HOGENOM" id="CLU_2362761_0_0_1"/>
<dbReference type="EnsemblPlants" id="LPERR04G12360.1">
    <property type="protein sequence ID" value="LPERR04G12360.1"/>
    <property type="gene ID" value="LPERR04G12360"/>
</dbReference>
<keyword evidence="3" id="KW-1185">Reference proteome</keyword>
<evidence type="ECO:0000313" key="2">
    <source>
        <dbReference type="EnsemblPlants" id="LPERR04G12360.1"/>
    </source>
</evidence>
<protein>
    <recommendedName>
        <fullName evidence="4">Secreted protein</fullName>
    </recommendedName>
</protein>
<accession>A0A0D9W631</accession>
<evidence type="ECO:0000256" key="1">
    <source>
        <dbReference type="SAM" id="SignalP"/>
    </source>
</evidence>
<name>A0A0D9W631_9ORYZ</name>